<accession>D7FZ63</accession>
<gene>
    <name evidence="2" type="ORF">Esi_0355_0028</name>
</gene>
<feature type="compositionally biased region" description="Pro residues" evidence="1">
    <location>
        <begin position="42"/>
        <end position="52"/>
    </location>
</feature>
<reference evidence="2 3" key="1">
    <citation type="journal article" date="2010" name="Nature">
        <title>The Ectocarpus genome and the independent evolution of multicellularity in brown algae.</title>
        <authorList>
            <person name="Cock J.M."/>
            <person name="Sterck L."/>
            <person name="Rouze P."/>
            <person name="Scornet D."/>
            <person name="Allen A.E."/>
            <person name="Amoutzias G."/>
            <person name="Anthouard V."/>
            <person name="Artiguenave F."/>
            <person name="Aury J.M."/>
            <person name="Badger J.H."/>
            <person name="Beszteri B."/>
            <person name="Billiau K."/>
            <person name="Bonnet E."/>
            <person name="Bothwell J.H."/>
            <person name="Bowler C."/>
            <person name="Boyen C."/>
            <person name="Brownlee C."/>
            <person name="Carrano C.J."/>
            <person name="Charrier B."/>
            <person name="Cho G.Y."/>
            <person name="Coelho S.M."/>
            <person name="Collen J."/>
            <person name="Corre E."/>
            <person name="Da Silva C."/>
            <person name="Delage L."/>
            <person name="Delaroque N."/>
            <person name="Dittami S.M."/>
            <person name="Doulbeau S."/>
            <person name="Elias M."/>
            <person name="Farnham G."/>
            <person name="Gachon C.M."/>
            <person name="Gschloessl B."/>
            <person name="Heesch S."/>
            <person name="Jabbari K."/>
            <person name="Jubin C."/>
            <person name="Kawai H."/>
            <person name="Kimura K."/>
            <person name="Kloareg B."/>
            <person name="Kupper F.C."/>
            <person name="Lang D."/>
            <person name="Le Bail A."/>
            <person name="Leblanc C."/>
            <person name="Lerouge P."/>
            <person name="Lohr M."/>
            <person name="Lopez P.J."/>
            <person name="Martens C."/>
            <person name="Maumus F."/>
            <person name="Michel G."/>
            <person name="Miranda-Saavedra D."/>
            <person name="Morales J."/>
            <person name="Moreau H."/>
            <person name="Motomura T."/>
            <person name="Nagasato C."/>
            <person name="Napoli C.A."/>
            <person name="Nelson D.R."/>
            <person name="Nyvall-Collen P."/>
            <person name="Peters A.F."/>
            <person name="Pommier C."/>
            <person name="Potin P."/>
            <person name="Poulain J."/>
            <person name="Quesneville H."/>
            <person name="Read B."/>
            <person name="Rensing S.A."/>
            <person name="Ritter A."/>
            <person name="Rousvoal S."/>
            <person name="Samanta M."/>
            <person name="Samson G."/>
            <person name="Schroeder D.C."/>
            <person name="Segurens B."/>
            <person name="Strittmatter M."/>
            <person name="Tonon T."/>
            <person name="Tregear J.W."/>
            <person name="Valentin K."/>
            <person name="von Dassow P."/>
            <person name="Yamagishi T."/>
            <person name="Van de Peer Y."/>
            <person name="Wincker P."/>
        </authorList>
    </citation>
    <scope>NUCLEOTIDE SEQUENCE [LARGE SCALE GENOMIC DNA]</scope>
    <source>
        <strain evidence="3">Ec32 / CCAP1310/4</strain>
    </source>
</reference>
<evidence type="ECO:0000313" key="3">
    <source>
        <dbReference type="Proteomes" id="UP000002630"/>
    </source>
</evidence>
<feature type="region of interest" description="Disordered" evidence="1">
    <location>
        <begin position="94"/>
        <end position="146"/>
    </location>
</feature>
<dbReference type="InParanoid" id="D7FZ63"/>
<name>D7FZ63_ECTSI</name>
<dbReference type="EMBL" id="FN648548">
    <property type="protein sequence ID" value="CBJ32680.1"/>
    <property type="molecule type" value="Genomic_DNA"/>
</dbReference>
<feature type="compositionally biased region" description="Polar residues" evidence="1">
    <location>
        <begin position="111"/>
        <end position="120"/>
    </location>
</feature>
<sequence>MMRRTRSMINNTFGRMSLRVPVISPRSVVPETETETDATCMPPSPAAAPPSPATASPPGEVSPEIPCREQRLLGTVGGGEAAGCCALHMGGGDKEYDDDDESSALLRQPPMGSSMTSSSAFFPPDTASDDDQAQGDCDGDGDGWVDARDRRTEASEKGNKHDLAGVRAAGGAGTGAELLTATVSARQDTFSEQSGGEVPRLDREEEEEEIVALSSYLACARGRGWPWSGKDILWAEYVSLNGHHRWVRAEHCRHALLLVRGWLYLLELPTEAVTRHRTKGLTTSARGSWYVGLNACDLSHLSVPLAPTEPWGACGARSDLEAPSCGLILHKRGVLGALAWVECRSAASRDALVDQVSAWARAAGTKGTASRSFRVEPRSSAHLSAGFGGERRGRKVASLTDERQACPLCLAMEGDRWIAA</sequence>
<dbReference type="Proteomes" id="UP000002630">
    <property type="component" value="Linkage Group LG15"/>
</dbReference>
<dbReference type="AlphaFoldDB" id="D7FZ63"/>
<protein>
    <submittedName>
        <fullName evidence="2">Uncharacterized protein</fullName>
    </submittedName>
</protein>
<proteinExistence type="predicted"/>
<feature type="region of interest" description="Disordered" evidence="1">
    <location>
        <begin position="29"/>
        <end position="64"/>
    </location>
</feature>
<keyword evidence="3" id="KW-1185">Reference proteome</keyword>
<feature type="compositionally biased region" description="Acidic residues" evidence="1">
    <location>
        <begin position="127"/>
        <end position="143"/>
    </location>
</feature>
<evidence type="ECO:0000313" key="2">
    <source>
        <dbReference type="EMBL" id="CBJ32680.1"/>
    </source>
</evidence>
<dbReference type="EMBL" id="FN649740">
    <property type="protein sequence ID" value="CBJ32680.1"/>
    <property type="molecule type" value="Genomic_DNA"/>
</dbReference>
<organism evidence="2 3">
    <name type="scientific">Ectocarpus siliculosus</name>
    <name type="common">Brown alga</name>
    <name type="synonym">Conferva siliculosa</name>
    <dbReference type="NCBI Taxonomy" id="2880"/>
    <lineage>
        <taxon>Eukaryota</taxon>
        <taxon>Sar</taxon>
        <taxon>Stramenopiles</taxon>
        <taxon>Ochrophyta</taxon>
        <taxon>PX clade</taxon>
        <taxon>Phaeophyceae</taxon>
        <taxon>Ectocarpales</taxon>
        <taxon>Ectocarpaceae</taxon>
        <taxon>Ectocarpus</taxon>
    </lineage>
</organism>
<dbReference type="OrthoDB" id="10439900at2759"/>
<evidence type="ECO:0000256" key="1">
    <source>
        <dbReference type="SAM" id="MobiDB-lite"/>
    </source>
</evidence>